<feature type="domain" description="Bacterial surface antigen (D15)" evidence="5">
    <location>
        <begin position="159"/>
        <end position="370"/>
    </location>
</feature>
<keyword evidence="1" id="KW-1002">Plastid outer membrane</keyword>
<dbReference type="GO" id="GO:0009658">
    <property type="term" value="P:chloroplast organization"/>
    <property type="evidence" value="ECO:0007669"/>
    <property type="project" value="TreeGrafter"/>
</dbReference>
<gene>
    <name evidence="7" type="ORF">ISN44_As11g031590</name>
</gene>
<feature type="compositionally biased region" description="Polar residues" evidence="4">
    <location>
        <begin position="1326"/>
        <end position="1346"/>
    </location>
</feature>
<dbReference type="Pfam" id="PF01103">
    <property type="entry name" value="Omp85"/>
    <property type="match status" value="1"/>
</dbReference>
<comment type="subcellular location">
    <subcellularLocation>
        <location evidence="3">Plastid</location>
        <location evidence="3">Chloroplast outer membrane</location>
    </subcellularLocation>
</comment>
<protein>
    <submittedName>
        <fullName evidence="7">Bacterial surface antigen (D15)</fullName>
    </submittedName>
</protein>
<organism evidence="7 8">
    <name type="scientific">Arabidopsis suecica</name>
    <name type="common">Swedish thale-cress</name>
    <name type="synonym">Cardaminopsis suecica</name>
    <dbReference type="NCBI Taxonomy" id="45249"/>
    <lineage>
        <taxon>Eukaryota</taxon>
        <taxon>Viridiplantae</taxon>
        <taxon>Streptophyta</taxon>
        <taxon>Embryophyta</taxon>
        <taxon>Tracheophyta</taxon>
        <taxon>Spermatophyta</taxon>
        <taxon>Magnoliopsida</taxon>
        <taxon>eudicotyledons</taxon>
        <taxon>Gunneridae</taxon>
        <taxon>Pentapetalae</taxon>
        <taxon>rosids</taxon>
        <taxon>malvids</taxon>
        <taxon>Brassicales</taxon>
        <taxon>Brassicaceae</taxon>
        <taxon>Camelineae</taxon>
        <taxon>Arabidopsis</taxon>
    </lineage>
</organism>
<dbReference type="EMBL" id="JAEFBJ010000011">
    <property type="protein sequence ID" value="KAG7557168.1"/>
    <property type="molecule type" value="Genomic_DNA"/>
</dbReference>
<proteinExistence type="predicted"/>
<sequence length="1346" mass="151173">MEAVNEAVRKIKSLVIPHSDEKTNGIVLEIKLDETDKRSAKWSLDPSLALFEVTGSGTFGRQNIEGLNWSLMSAVTTSNIFNPKLDDLLSKLEYVRCLDGDKNPRNRTFKTSFFNSRKLSPVFTGGPGFEEVVPPMFVARDCLKATITENLTRQREFTYGVMLEEIITQDENRKVSVNGLSLSPSGGISVNGPPTTLSGTGIDRIASLQANITRDNTKLVNGAIVGERNVFQVDQGLGIGSHFPLFNRHQLTLTRFIQLKQVEEGSGNPQPPVLVLHGHYGGCIGDLPNYDAFSLGGPNSVRGYSMGELGAAKHILELGAEIRIPVKNTHVYAFAEHGNDLGSSKDVKGNPTAVYRKTGHGSSYGLGVKLGKVRAEYTVRHNRGTGALFLRYSHSLAFQDISLISLLKLGWEQTGTDVMADDQNPELPTNIGADDALRNHNQRNVIVPPPVQNNNFEIKSGLIAMVQSNKFHGLPMEYPLYHLDEFDRLCSLTKINGVSEDDFKLRLFPFSFGDKAHQWEKSLPQGSITSWNDCKKAFLAKFFSNSRTARLRNEISGFTQKNAETFCEAWERFKGYQTQCPHHGFSKASLLSTLYRGVLPKIRMLLDTASNGNFLNKEVEEGWELVENLAQSDGNYNEDYDRSIRGSSDLEEKHRRDMKAMNDKLDKLLLVQQKQIHFLCEDETFQVQDGETLQSEEVSYVQNQGGYNKGYNNFKQNNPNLSYRSTNVANLQDQVYPSQQHTQTKPFIPYNQSQELRQMLQQLLQGQASGSMEIAKKLAEMNNKIDYSYNDLNIKVEALTSKVRYIEGQTGSTSSPKITGLPGKSIQNPKEYATAHAITICHDRELPTRHAPNTLTVDSEVQEGEASKRIEVSAIELNSAGSRHQIQPTVEVRVAMIERMVKQFKPTPLPPLVLPGKFRKAWKEKYESLVEKQLDGIEAVMTLTEVLKLIPDPHKDVRNLILEKIKRYHDSDDEYNATPFQAAGEKIVQEKLEDPGSFTLPCSIRHLAFSNCLCDLGVSVSLMPLSVARKLGFVQYRPCDLTLILADRSSRRPFGLLEDLPVMINEVKVPIDFVVLEMDEESKDPLILGRPFLASVGAMIDVRNGKIDLNLGRHINLQFDINNTPRRSTIEGKTFEIRRAVPGEAFKTKRVKEPTLAQTKLSSSITRVSPLSAPDWLELKRKSDLQERTRQKLAYTVKELRDTLSRVQRGVQPQLKIDIASRGKVTLEWSVEKSYPPEEEAAYFEERGIEYSAAQLSREDDEYNDKLGEEEDFSSPLCHTFSAEEKAVHPDSLPLYSIIGKRRQSILTVYPYTRSLERRSSPDHAINQSTRSPPRPSDQSALNQTT</sequence>
<dbReference type="Pfam" id="PF03732">
    <property type="entry name" value="Retrotrans_gag"/>
    <property type="match status" value="1"/>
</dbReference>
<comment type="caution">
    <text evidence="7">The sequence shown here is derived from an EMBL/GenBank/DDBJ whole genome shotgun (WGS) entry which is preliminary data.</text>
</comment>
<evidence type="ECO:0000256" key="4">
    <source>
        <dbReference type="SAM" id="MobiDB-lite"/>
    </source>
</evidence>
<dbReference type="OrthoDB" id="1161695at2759"/>
<feature type="domain" description="Retrotransposon gag" evidence="6">
    <location>
        <begin position="506"/>
        <end position="598"/>
    </location>
</feature>
<reference evidence="7 8" key="1">
    <citation type="submission" date="2020-12" db="EMBL/GenBank/DDBJ databases">
        <title>Concerted genomic and epigenomic changes stabilize Arabidopsis allopolyploids.</title>
        <authorList>
            <person name="Chen Z."/>
        </authorList>
    </citation>
    <scope>NUCLEOTIDE SEQUENCE [LARGE SCALE GENOMIC DNA]</scope>
    <source>
        <strain evidence="7">As9502</strain>
        <tissue evidence="7">Leaf</tissue>
    </source>
</reference>
<evidence type="ECO:0000256" key="1">
    <source>
        <dbReference type="ARBA" id="ARBA00022805"/>
    </source>
</evidence>
<evidence type="ECO:0000256" key="3">
    <source>
        <dbReference type="ARBA" id="ARBA00024013"/>
    </source>
</evidence>
<dbReference type="InterPro" id="IPR039910">
    <property type="entry name" value="D15-like"/>
</dbReference>
<dbReference type="PANTHER" id="PTHR12815">
    <property type="entry name" value="SORTING AND ASSEMBLY MACHINERY SAMM50 PROTEIN FAMILY MEMBER"/>
    <property type="match status" value="1"/>
</dbReference>
<dbReference type="Proteomes" id="UP000694251">
    <property type="component" value="Chromosome 11"/>
</dbReference>
<feature type="region of interest" description="Disordered" evidence="4">
    <location>
        <begin position="1313"/>
        <end position="1346"/>
    </location>
</feature>
<accession>A0A8T1ZGD2</accession>
<evidence type="ECO:0000313" key="8">
    <source>
        <dbReference type="Proteomes" id="UP000694251"/>
    </source>
</evidence>
<keyword evidence="2" id="KW-0472">Membrane</keyword>
<evidence type="ECO:0000259" key="6">
    <source>
        <dbReference type="Pfam" id="PF03732"/>
    </source>
</evidence>
<dbReference type="GO" id="GO:0009707">
    <property type="term" value="C:chloroplast outer membrane"/>
    <property type="evidence" value="ECO:0007669"/>
    <property type="project" value="UniProtKB-SubCell"/>
</dbReference>
<evidence type="ECO:0000259" key="5">
    <source>
        <dbReference type="Pfam" id="PF01103"/>
    </source>
</evidence>
<dbReference type="CDD" id="cd00303">
    <property type="entry name" value="retropepsin_like"/>
    <property type="match status" value="1"/>
</dbReference>
<keyword evidence="8" id="KW-1185">Reference proteome</keyword>
<dbReference type="InterPro" id="IPR000184">
    <property type="entry name" value="Bac_surfAg_D15"/>
</dbReference>
<evidence type="ECO:0000313" key="7">
    <source>
        <dbReference type="EMBL" id="KAG7557168.1"/>
    </source>
</evidence>
<name>A0A8T1ZGD2_ARASU</name>
<keyword evidence="1" id="KW-0934">Plastid</keyword>
<dbReference type="GO" id="GO:0045037">
    <property type="term" value="P:protein import into chloroplast stroma"/>
    <property type="evidence" value="ECO:0007669"/>
    <property type="project" value="TreeGrafter"/>
</dbReference>
<evidence type="ECO:0000256" key="2">
    <source>
        <dbReference type="ARBA" id="ARBA00023136"/>
    </source>
</evidence>
<dbReference type="InterPro" id="IPR005162">
    <property type="entry name" value="Retrotrans_gag_dom"/>
</dbReference>
<dbReference type="PANTHER" id="PTHR12815:SF42">
    <property type="entry name" value="BACTERIAL SURFACE ANTIGEN (D15) DOMAIN-CONTAINING PROTEIN"/>
    <property type="match status" value="1"/>
</dbReference>